<dbReference type="CDD" id="cd02185">
    <property type="entry name" value="AroH"/>
    <property type="match status" value="1"/>
</dbReference>
<dbReference type="GO" id="GO:0046417">
    <property type="term" value="P:chorismate metabolic process"/>
    <property type="evidence" value="ECO:0007669"/>
    <property type="project" value="TreeGrafter"/>
</dbReference>
<evidence type="ECO:0000313" key="4">
    <source>
        <dbReference type="EMBL" id="PNT98030.1"/>
    </source>
</evidence>
<dbReference type="RefSeq" id="WP_103081941.1">
    <property type="nucleotide sequence ID" value="NZ_CP021850.1"/>
</dbReference>
<sequence length="119" mass="13287">MVRALRGAITVDNNDASDILSATAELLNEIIRRNDINRDDIISIIFTVTRDLDAAFPAVAARQMGLTDVALMCTNEMHVKGSLEKCIRILMHINTEKRNSDLKHVYLRGAKVLRPDIAD</sequence>
<dbReference type="PANTHER" id="PTHR21164:SF0">
    <property type="entry name" value="CHORISMATE MUTASE AROH"/>
    <property type="match status" value="1"/>
</dbReference>
<accession>A0A2K2FGX8</accession>
<dbReference type="AlphaFoldDB" id="A0A2K2FGX8"/>
<feature type="binding site" evidence="2">
    <location>
        <position position="106"/>
    </location>
    <ligand>
        <name>prephenate</name>
        <dbReference type="ChEBI" id="CHEBI:29934"/>
    </ligand>
</feature>
<dbReference type="KEGG" id="cthd:CDO33_07245"/>
<comment type="catalytic activity">
    <reaction evidence="3">
        <text>chorismate = prephenate</text>
        <dbReference type="Rhea" id="RHEA:13897"/>
        <dbReference type="ChEBI" id="CHEBI:29748"/>
        <dbReference type="ChEBI" id="CHEBI:29934"/>
        <dbReference type="EC" id="5.4.99.5"/>
    </reaction>
</comment>
<name>A0A2K2FGX8_9CLOT</name>
<dbReference type="GO" id="GO:0009073">
    <property type="term" value="P:aromatic amino acid family biosynthetic process"/>
    <property type="evidence" value="ECO:0007669"/>
    <property type="project" value="UniProtKB-UniRule"/>
</dbReference>
<evidence type="ECO:0000256" key="3">
    <source>
        <dbReference type="PROSITE-ProRule" id="PRU00514"/>
    </source>
</evidence>
<feature type="binding site" evidence="2">
    <location>
        <position position="88"/>
    </location>
    <ligand>
        <name>prephenate</name>
        <dbReference type="ChEBI" id="CHEBI:29934"/>
    </ligand>
</feature>
<evidence type="ECO:0000256" key="1">
    <source>
        <dbReference type="NCBIfam" id="TIGR01796"/>
    </source>
</evidence>
<dbReference type="Proteomes" id="UP000236151">
    <property type="component" value="Unassembled WGS sequence"/>
</dbReference>
<dbReference type="OrthoDB" id="9802232at2"/>
<feature type="binding site" evidence="2">
    <location>
        <position position="6"/>
    </location>
    <ligand>
        <name>prephenate</name>
        <dbReference type="ChEBI" id="CHEBI:29934"/>
    </ligand>
</feature>
<keyword evidence="2 3" id="KW-0057">Aromatic amino acid biosynthesis</keyword>
<dbReference type="Pfam" id="PF07736">
    <property type="entry name" value="CM_1"/>
    <property type="match status" value="1"/>
</dbReference>
<keyword evidence="2 3" id="KW-0028">Amino-acid biosynthesis</keyword>
<dbReference type="NCBIfam" id="TIGR01796">
    <property type="entry name" value="CM_mono_aroH"/>
    <property type="match status" value="1"/>
</dbReference>
<dbReference type="Gene3D" id="3.30.1330.40">
    <property type="entry name" value="RutC-like"/>
    <property type="match status" value="1"/>
</dbReference>
<dbReference type="SUPFAM" id="SSF55298">
    <property type="entry name" value="YjgF-like"/>
    <property type="match status" value="1"/>
</dbReference>
<dbReference type="GO" id="GO:0004106">
    <property type="term" value="F:chorismate mutase activity"/>
    <property type="evidence" value="ECO:0007669"/>
    <property type="project" value="UniProtKB-UniRule"/>
</dbReference>
<keyword evidence="3" id="KW-0413">Isomerase</keyword>
<dbReference type="GO" id="GO:0008652">
    <property type="term" value="P:amino acid biosynthetic process"/>
    <property type="evidence" value="ECO:0007669"/>
    <property type="project" value="UniProtKB-UniRule"/>
</dbReference>
<evidence type="ECO:0000256" key="2">
    <source>
        <dbReference type="PIRSR" id="PIRSR005965-1"/>
    </source>
</evidence>
<comment type="caution">
    <text evidence="4">The sequence shown here is derived from an EMBL/GenBank/DDBJ whole genome shotgun (WGS) entry which is preliminary data.</text>
</comment>
<dbReference type="PIRSF" id="PIRSF005965">
    <property type="entry name" value="Chor_mut_AroH"/>
    <property type="match status" value="1"/>
</dbReference>
<keyword evidence="5" id="KW-1185">Reference proteome</keyword>
<reference evidence="4 5" key="1">
    <citation type="submission" date="2017-06" db="EMBL/GenBank/DDBJ databases">
        <title>Investigating the central metabolism of Clostridium thermosuccinogenes.</title>
        <authorList>
            <person name="Koendjbiharie J.G."/>
            <person name="van Kranenburg R."/>
        </authorList>
    </citation>
    <scope>NUCLEOTIDE SEQUENCE [LARGE SCALE GENOMIC DNA]</scope>
    <source>
        <strain evidence="4 5">DSM 5806</strain>
    </source>
</reference>
<evidence type="ECO:0000313" key="5">
    <source>
        <dbReference type="Proteomes" id="UP000236151"/>
    </source>
</evidence>
<dbReference type="InterPro" id="IPR008243">
    <property type="entry name" value="Chorismate_mutase_AroH"/>
</dbReference>
<dbReference type="UniPathway" id="UPA00120">
    <property type="reaction ID" value="UER00203"/>
</dbReference>
<dbReference type="EMBL" id="NIOJ01000031">
    <property type="protein sequence ID" value="PNT98030.1"/>
    <property type="molecule type" value="Genomic_DNA"/>
</dbReference>
<organism evidence="4 5">
    <name type="scientific">Clostridium thermosuccinogenes</name>
    <dbReference type="NCBI Taxonomy" id="84032"/>
    <lineage>
        <taxon>Bacteria</taxon>
        <taxon>Bacillati</taxon>
        <taxon>Bacillota</taxon>
        <taxon>Clostridia</taxon>
        <taxon>Eubacteriales</taxon>
        <taxon>Clostridiaceae</taxon>
        <taxon>Clostridium</taxon>
    </lineage>
</organism>
<dbReference type="PROSITE" id="PS51167">
    <property type="entry name" value="CHORISMATE_MUT_1"/>
    <property type="match status" value="1"/>
</dbReference>
<dbReference type="InterPro" id="IPR035959">
    <property type="entry name" value="RutC-like_sf"/>
</dbReference>
<dbReference type="PANTHER" id="PTHR21164">
    <property type="entry name" value="CHORISMATE MUTASE"/>
    <property type="match status" value="1"/>
</dbReference>
<proteinExistence type="predicted"/>
<gene>
    <name evidence="4" type="primary">aroH</name>
    <name evidence="4" type="ORF">CDQ84_11800</name>
</gene>
<protein>
    <recommendedName>
        <fullName evidence="1 3">chorismate mutase</fullName>
        <ecNumber evidence="1 3">5.4.99.5</ecNumber>
    </recommendedName>
</protein>
<dbReference type="EC" id="5.4.99.5" evidence="1 3"/>